<feature type="domain" description="DM10" evidence="6">
    <location>
        <begin position="241"/>
        <end position="353"/>
    </location>
</feature>
<feature type="domain" description="DM10" evidence="6">
    <location>
        <begin position="405"/>
        <end position="514"/>
    </location>
</feature>
<evidence type="ECO:0000256" key="4">
    <source>
        <dbReference type="ARBA" id="ARBA00023212"/>
    </source>
</evidence>
<dbReference type="GO" id="GO:0007052">
    <property type="term" value="P:mitotic spindle organization"/>
    <property type="evidence" value="ECO:0007669"/>
    <property type="project" value="TreeGrafter"/>
</dbReference>
<dbReference type="GO" id="GO:0043014">
    <property type="term" value="F:alpha-tubulin binding"/>
    <property type="evidence" value="ECO:0007669"/>
    <property type="project" value="TreeGrafter"/>
</dbReference>
<dbReference type="GO" id="GO:0000281">
    <property type="term" value="P:mitotic cytokinesis"/>
    <property type="evidence" value="ECO:0007669"/>
    <property type="project" value="TreeGrafter"/>
</dbReference>
<organism evidence="7 8">
    <name type="scientific">Aphidius gifuensis</name>
    <name type="common">Parasitoid wasp</name>
    <dbReference type="NCBI Taxonomy" id="684658"/>
    <lineage>
        <taxon>Eukaryota</taxon>
        <taxon>Metazoa</taxon>
        <taxon>Ecdysozoa</taxon>
        <taxon>Arthropoda</taxon>
        <taxon>Hexapoda</taxon>
        <taxon>Insecta</taxon>
        <taxon>Pterygota</taxon>
        <taxon>Neoptera</taxon>
        <taxon>Endopterygota</taxon>
        <taxon>Hymenoptera</taxon>
        <taxon>Apocrita</taxon>
        <taxon>Ichneumonoidea</taxon>
        <taxon>Braconidae</taxon>
        <taxon>Aphidiinae</taxon>
        <taxon>Aphidius</taxon>
    </lineage>
</organism>
<dbReference type="OrthoDB" id="10255210at2759"/>
<dbReference type="InterPro" id="IPR040193">
    <property type="entry name" value="EFHC1/EFHC2/EFHB"/>
</dbReference>
<dbReference type="PANTHER" id="PTHR12086">
    <property type="entry name" value="EF-HAND DOMAIN C-TERMINAL CONTAINING PROTEIN"/>
    <property type="match status" value="1"/>
</dbReference>
<dbReference type="Proteomes" id="UP000639338">
    <property type="component" value="Unassembled WGS sequence"/>
</dbReference>
<keyword evidence="5" id="KW-0966">Cell projection</keyword>
<dbReference type="InterPro" id="IPR006602">
    <property type="entry name" value="DM10_dom"/>
</dbReference>
<dbReference type="Pfam" id="PF06565">
    <property type="entry name" value="DM10_dom"/>
    <property type="match status" value="3"/>
</dbReference>
<dbReference type="EMBL" id="JACMRX010000001">
    <property type="protein sequence ID" value="KAF7996509.1"/>
    <property type="molecule type" value="Genomic_DNA"/>
</dbReference>
<dbReference type="PROSITE" id="PS51336">
    <property type="entry name" value="DM10"/>
    <property type="match status" value="3"/>
</dbReference>
<sequence>MEDVPQLPGYSFRDYNLQDFKLNPKCSYLNGHRFIKDSWCGVGKRPIDVMSSAYSPENPEAVDYDPSLTYGRSKGYPKRQVIPHYVLFAQKCLNFKAFFRQSVYNSPSEHHRIRHVNIIYFLEDDTLCVIEPPVDNSGFQQGKLVRRGKIPKNQDNDVYHWKDLNVGINIEIYGVTYHTVDCDAFTREFLLSQGIDIGDKEDPPPDAYTQDRLSKLSITKTIKKNTNSNAEDSRRKFLEYDGMVLTFNSTWNDDYYQILYFLTDDTISIKESPIIKNGKDPCKLLLKKTRVPKNWNDLPDSYPRIYLERSDEEVVEYYSPSDFKIGETIFIFGRRFLLLDCDQFTRKYYCNMLGLEQPEKIQYNTENIKNGICQGIATNNKNNICNFKKSRNTNKEDVIRKLYNHQKKLRYKISMAAVHPDDIDREFIMEYSLGDGTIKINEIGKKNSGRIGGCFLSSMLVPKKNIKIDNCDEEIPIYYTPNDFLIGSNINIFNHHFLINDADEFVHHYVENNKDKFTPELVKNIQDYFTNKKYKIIQDNKNDNKIQDDNKITKNNIVIEPIVHPYPQGRLPKGKICSQCDDINNERRKITWSDQVQVPCTLTSG</sequence>
<reference evidence="7 8" key="1">
    <citation type="submission" date="2020-08" db="EMBL/GenBank/DDBJ databases">
        <title>Aphidius gifuensis genome sequencing and assembly.</title>
        <authorList>
            <person name="Du Z."/>
        </authorList>
    </citation>
    <scope>NUCLEOTIDE SEQUENCE [LARGE SCALE GENOMIC DNA]</scope>
    <source>
        <strain evidence="7">YNYX2018</strain>
        <tissue evidence="7">Adults</tissue>
    </source>
</reference>
<accession>A0A835CTY9</accession>
<keyword evidence="8" id="KW-1185">Reference proteome</keyword>
<evidence type="ECO:0000256" key="3">
    <source>
        <dbReference type="ARBA" id="ARBA00022737"/>
    </source>
</evidence>
<evidence type="ECO:0000313" key="7">
    <source>
        <dbReference type="EMBL" id="KAF7996509.1"/>
    </source>
</evidence>
<proteinExistence type="predicted"/>
<dbReference type="GO" id="GO:0072686">
    <property type="term" value="C:mitotic spindle"/>
    <property type="evidence" value="ECO:0007669"/>
    <property type="project" value="TreeGrafter"/>
</dbReference>
<dbReference type="FunFam" id="2.30.29.170:FF:000002">
    <property type="entry name" value="EF-hand domain (C-terminal) containing 1"/>
    <property type="match status" value="1"/>
</dbReference>
<evidence type="ECO:0000256" key="1">
    <source>
        <dbReference type="ARBA" id="ARBA00004430"/>
    </source>
</evidence>
<dbReference type="GO" id="GO:0060285">
    <property type="term" value="P:cilium-dependent cell motility"/>
    <property type="evidence" value="ECO:0007669"/>
    <property type="project" value="TreeGrafter"/>
</dbReference>
<keyword evidence="4" id="KW-0206">Cytoskeleton</keyword>
<evidence type="ECO:0000256" key="5">
    <source>
        <dbReference type="ARBA" id="ARBA00023273"/>
    </source>
</evidence>
<dbReference type="GO" id="GO:0005930">
    <property type="term" value="C:axoneme"/>
    <property type="evidence" value="ECO:0007669"/>
    <property type="project" value="UniProtKB-SubCell"/>
</dbReference>
<gene>
    <name evidence="7" type="ORF">HCN44_002141</name>
</gene>
<dbReference type="AlphaFoldDB" id="A0A835CTY9"/>
<name>A0A835CTY9_APHGI</name>
<comment type="caution">
    <text evidence="7">The sequence shown here is derived from an EMBL/GenBank/DDBJ whole genome shotgun (WGS) entry which is preliminary data.</text>
</comment>
<dbReference type="PANTHER" id="PTHR12086:SF9">
    <property type="entry name" value="EF-HAND DOMAIN-CONTAINING PROTEIN 1"/>
    <property type="match status" value="1"/>
</dbReference>
<dbReference type="FunFam" id="2.30.29.170:FF:000004">
    <property type="entry name" value="EF-hand domain containing 2"/>
    <property type="match status" value="1"/>
</dbReference>
<evidence type="ECO:0000259" key="6">
    <source>
        <dbReference type="PROSITE" id="PS51336"/>
    </source>
</evidence>
<comment type="subcellular location">
    <subcellularLocation>
        <location evidence="1">Cytoplasm</location>
        <location evidence="1">Cytoskeleton</location>
        <location evidence="1">Cilium axoneme</location>
    </subcellularLocation>
</comment>
<evidence type="ECO:0000256" key="2">
    <source>
        <dbReference type="ARBA" id="ARBA00022490"/>
    </source>
</evidence>
<keyword evidence="2" id="KW-0963">Cytoplasm</keyword>
<dbReference type="SMART" id="SM00676">
    <property type="entry name" value="DM10"/>
    <property type="match status" value="3"/>
</dbReference>
<feature type="domain" description="DM10" evidence="6">
    <location>
        <begin position="89"/>
        <end position="194"/>
    </location>
</feature>
<keyword evidence="3" id="KW-0677">Repeat</keyword>
<dbReference type="Gene3D" id="2.30.29.170">
    <property type="match status" value="3"/>
</dbReference>
<evidence type="ECO:0000313" key="8">
    <source>
        <dbReference type="Proteomes" id="UP000639338"/>
    </source>
</evidence>
<protein>
    <recommendedName>
        <fullName evidence="6">DM10 domain-containing protein</fullName>
    </recommendedName>
</protein>